<reference evidence="1" key="1">
    <citation type="submission" date="2016-07" db="EMBL/GenBank/DDBJ databases">
        <authorList>
            <person name="Bretaudeau A."/>
        </authorList>
    </citation>
    <scope>NUCLEOTIDE SEQUENCE</scope>
    <source>
        <strain evidence="1">Rice</strain>
        <tissue evidence="1">Whole body</tissue>
    </source>
</reference>
<dbReference type="EMBL" id="ODYU01001510">
    <property type="protein sequence ID" value="SOQ37819.1"/>
    <property type="molecule type" value="Genomic_DNA"/>
</dbReference>
<dbReference type="AlphaFoldDB" id="A0A2H1VAF0"/>
<sequence length="218" mass="23949">MLSILPRWPSGCKCDCRARGLGFDSRVGRSITGLFSVFRKFLSGSTESGNVPGPDLGLAERLLGVPERDLPLADPDRDLREPLLDLEAFCFGLPEALDLDEPDLLLCADPERDLLERAGELDLLLDAFEDRLELAERLDLGDSLPDFAGLRDTDLKLKLRMKPVTTVITTLALEPYLDWLPSLPGAGLGLLLRLALDPLSESEPESVSTRSKITSMFT</sequence>
<accession>A0A2H1VAF0</accession>
<evidence type="ECO:0000313" key="1">
    <source>
        <dbReference type="EMBL" id="SOQ37819.1"/>
    </source>
</evidence>
<organism evidence="1">
    <name type="scientific">Spodoptera frugiperda</name>
    <name type="common">Fall armyworm</name>
    <dbReference type="NCBI Taxonomy" id="7108"/>
    <lineage>
        <taxon>Eukaryota</taxon>
        <taxon>Metazoa</taxon>
        <taxon>Ecdysozoa</taxon>
        <taxon>Arthropoda</taxon>
        <taxon>Hexapoda</taxon>
        <taxon>Insecta</taxon>
        <taxon>Pterygota</taxon>
        <taxon>Neoptera</taxon>
        <taxon>Endopterygota</taxon>
        <taxon>Lepidoptera</taxon>
        <taxon>Glossata</taxon>
        <taxon>Ditrysia</taxon>
        <taxon>Noctuoidea</taxon>
        <taxon>Noctuidae</taxon>
        <taxon>Amphipyrinae</taxon>
        <taxon>Spodoptera</taxon>
    </lineage>
</organism>
<gene>
    <name evidence="1" type="ORF">SFRICE_005238</name>
</gene>
<name>A0A2H1VAF0_SPOFR</name>
<proteinExistence type="predicted"/>
<protein>
    <submittedName>
        <fullName evidence="1">SFRICE_005238</fullName>
    </submittedName>
</protein>